<dbReference type="Proteomes" id="UP000289794">
    <property type="component" value="Chromosome"/>
</dbReference>
<dbReference type="InterPro" id="IPR014710">
    <property type="entry name" value="RmlC-like_jellyroll"/>
</dbReference>
<sequence>MSKNTANEFESFYPILSTCHLFYEIPESSFYDVLSFLHGHMKHFEKNTLILRLGDPFLYSGVVLNGTVEGFFQNENFDKVNMNHFPSGKLFGEALACKRVPHSPVQLRALTDCQILFLDLNILFLNRELNCKSCQFQYKLSLNLMESLANQNVFSNLKLRIVSQKSLRDRIFIYLNSIAPDANNVIHIPFTKTALAEFLNVNRSALSRELGRMQDDGVLRINGNDIQLISHFS</sequence>
<evidence type="ECO:0000259" key="4">
    <source>
        <dbReference type="PROSITE" id="PS50042"/>
    </source>
</evidence>
<evidence type="ECO:0000256" key="1">
    <source>
        <dbReference type="ARBA" id="ARBA00023015"/>
    </source>
</evidence>
<feature type="domain" description="HTH crp-type" evidence="5">
    <location>
        <begin position="165"/>
        <end position="232"/>
    </location>
</feature>
<dbReference type="CDD" id="cd00038">
    <property type="entry name" value="CAP_ED"/>
    <property type="match status" value="1"/>
</dbReference>
<gene>
    <name evidence="6" type="primary">clp</name>
    <name evidence="6" type="ORF">PMF13cell1_00437</name>
</gene>
<protein>
    <submittedName>
        <fullName evidence="6">CRP-like protein Clp</fullName>
    </submittedName>
</protein>
<dbReference type="Pfam" id="PF00027">
    <property type="entry name" value="cNMP_binding"/>
    <property type="match status" value="1"/>
</dbReference>
<proteinExistence type="predicted"/>
<dbReference type="InterPro" id="IPR000595">
    <property type="entry name" value="cNMP-bd_dom"/>
</dbReference>
<dbReference type="KEGG" id="bpro:PMF13cell1_00437"/>
<dbReference type="PROSITE" id="PS50042">
    <property type="entry name" value="CNMP_BINDING_3"/>
    <property type="match status" value="1"/>
</dbReference>
<evidence type="ECO:0000256" key="3">
    <source>
        <dbReference type="ARBA" id="ARBA00023163"/>
    </source>
</evidence>
<dbReference type="InterPro" id="IPR018490">
    <property type="entry name" value="cNMP-bd_dom_sf"/>
</dbReference>
<dbReference type="Pfam" id="PF13545">
    <property type="entry name" value="HTH_Crp_2"/>
    <property type="match status" value="1"/>
</dbReference>
<evidence type="ECO:0000313" key="6">
    <source>
        <dbReference type="EMBL" id="QBE94942.1"/>
    </source>
</evidence>
<dbReference type="AlphaFoldDB" id="A0A4P6LSW5"/>
<keyword evidence="1" id="KW-0805">Transcription regulation</keyword>
<keyword evidence="2" id="KW-0238">DNA-binding</keyword>
<reference evidence="6 7" key="1">
    <citation type="submission" date="2019-01" db="EMBL/GenBank/DDBJ databases">
        <title>PMF-metabolizing Aryl O-demethylase.</title>
        <authorList>
            <person name="Kim M."/>
        </authorList>
    </citation>
    <scope>NUCLEOTIDE SEQUENCE [LARGE SCALE GENOMIC DNA]</scope>
    <source>
        <strain evidence="6 7">PMF1</strain>
    </source>
</reference>
<accession>A0A4P6LSW5</accession>
<evidence type="ECO:0000256" key="2">
    <source>
        <dbReference type="ARBA" id="ARBA00023125"/>
    </source>
</evidence>
<dbReference type="SUPFAM" id="SSF46785">
    <property type="entry name" value="Winged helix' DNA-binding domain"/>
    <property type="match status" value="1"/>
</dbReference>
<dbReference type="GO" id="GO:0003677">
    <property type="term" value="F:DNA binding"/>
    <property type="evidence" value="ECO:0007669"/>
    <property type="project" value="UniProtKB-KW"/>
</dbReference>
<name>A0A4P6LSW5_9FIRM</name>
<dbReference type="GO" id="GO:0006355">
    <property type="term" value="P:regulation of DNA-templated transcription"/>
    <property type="evidence" value="ECO:0007669"/>
    <property type="project" value="InterPro"/>
</dbReference>
<organism evidence="6 7">
    <name type="scientific">Blautia producta</name>
    <dbReference type="NCBI Taxonomy" id="33035"/>
    <lineage>
        <taxon>Bacteria</taxon>
        <taxon>Bacillati</taxon>
        <taxon>Bacillota</taxon>
        <taxon>Clostridia</taxon>
        <taxon>Lachnospirales</taxon>
        <taxon>Lachnospiraceae</taxon>
        <taxon>Blautia</taxon>
    </lineage>
</organism>
<dbReference type="InterPro" id="IPR012318">
    <property type="entry name" value="HTH_CRP"/>
</dbReference>
<dbReference type="PROSITE" id="PS51063">
    <property type="entry name" value="HTH_CRP_2"/>
    <property type="match status" value="1"/>
</dbReference>
<evidence type="ECO:0000313" key="7">
    <source>
        <dbReference type="Proteomes" id="UP000289794"/>
    </source>
</evidence>
<dbReference type="Gene3D" id="2.60.120.10">
    <property type="entry name" value="Jelly Rolls"/>
    <property type="match status" value="1"/>
</dbReference>
<feature type="domain" description="Cyclic nucleotide-binding" evidence="4">
    <location>
        <begin position="21"/>
        <end position="119"/>
    </location>
</feature>
<dbReference type="InterPro" id="IPR036390">
    <property type="entry name" value="WH_DNA-bd_sf"/>
</dbReference>
<dbReference type="EMBL" id="CP035945">
    <property type="protein sequence ID" value="QBE94942.1"/>
    <property type="molecule type" value="Genomic_DNA"/>
</dbReference>
<dbReference type="RefSeq" id="WP_130179661.1">
    <property type="nucleotide sequence ID" value="NZ_CP035945.1"/>
</dbReference>
<evidence type="ECO:0000259" key="5">
    <source>
        <dbReference type="PROSITE" id="PS51063"/>
    </source>
</evidence>
<keyword evidence="3" id="KW-0804">Transcription</keyword>
<dbReference type="SUPFAM" id="SSF51206">
    <property type="entry name" value="cAMP-binding domain-like"/>
    <property type="match status" value="1"/>
</dbReference>